<dbReference type="Gene3D" id="3.10.20.90">
    <property type="entry name" value="Phosphatidylinositol 3-kinase Catalytic Subunit, Chain A, domain 1"/>
    <property type="match status" value="1"/>
</dbReference>
<dbReference type="InterPro" id="IPR000626">
    <property type="entry name" value="Ubiquitin-like_dom"/>
</dbReference>
<evidence type="ECO:0000256" key="2">
    <source>
        <dbReference type="ARBA" id="ARBA00022771"/>
    </source>
</evidence>
<proteinExistence type="predicted"/>
<dbReference type="InterPro" id="IPR035896">
    <property type="entry name" value="AN1-like_Znf"/>
</dbReference>
<dbReference type="SMART" id="SM00154">
    <property type="entry name" value="ZnF_AN1"/>
    <property type="match status" value="1"/>
</dbReference>
<evidence type="ECO:0000256" key="3">
    <source>
        <dbReference type="ARBA" id="ARBA00022833"/>
    </source>
</evidence>
<dbReference type="SUPFAM" id="SSF118310">
    <property type="entry name" value="AN1-like Zinc finger"/>
    <property type="match status" value="1"/>
</dbReference>
<evidence type="ECO:0000313" key="8">
    <source>
        <dbReference type="Proteomes" id="UP000761534"/>
    </source>
</evidence>
<keyword evidence="8" id="KW-1185">Reference proteome</keyword>
<evidence type="ECO:0000256" key="4">
    <source>
        <dbReference type="PROSITE-ProRule" id="PRU00449"/>
    </source>
</evidence>
<dbReference type="InterPro" id="IPR000058">
    <property type="entry name" value="Znf_AN1"/>
</dbReference>
<dbReference type="PROSITE" id="PS50053">
    <property type="entry name" value="UBIQUITIN_2"/>
    <property type="match status" value="1"/>
</dbReference>
<dbReference type="Proteomes" id="UP000761534">
    <property type="component" value="Unassembled WGS sequence"/>
</dbReference>
<dbReference type="GO" id="GO:0008270">
    <property type="term" value="F:zinc ion binding"/>
    <property type="evidence" value="ECO:0007669"/>
    <property type="project" value="UniProtKB-KW"/>
</dbReference>
<dbReference type="VEuPathDB" id="FungiDB:TRICI_002155"/>
<evidence type="ECO:0000313" key="7">
    <source>
        <dbReference type="EMBL" id="KAA8915712.1"/>
    </source>
</evidence>
<dbReference type="Gene3D" id="4.10.1110.10">
    <property type="entry name" value="AN1-like Zinc finger"/>
    <property type="match status" value="1"/>
</dbReference>
<gene>
    <name evidence="7" type="ORF">TRICI_002155</name>
</gene>
<evidence type="ECO:0000259" key="5">
    <source>
        <dbReference type="PROSITE" id="PS50053"/>
    </source>
</evidence>
<accession>A0A642V8W8</accession>
<feature type="domain" description="AN1-type" evidence="6">
    <location>
        <begin position="89"/>
        <end position="138"/>
    </location>
</feature>
<dbReference type="InterPro" id="IPR029071">
    <property type="entry name" value="Ubiquitin-like_domsf"/>
</dbReference>
<organism evidence="7 8">
    <name type="scientific">Trichomonascus ciferrii</name>
    <dbReference type="NCBI Taxonomy" id="44093"/>
    <lineage>
        <taxon>Eukaryota</taxon>
        <taxon>Fungi</taxon>
        <taxon>Dikarya</taxon>
        <taxon>Ascomycota</taxon>
        <taxon>Saccharomycotina</taxon>
        <taxon>Dipodascomycetes</taxon>
        <taxon>Dipodascales</taxon>
        <taxon>Trichomonascaceae</taxon>
        <taxon>Trichomonascus</taxon>
        <taxon>Trichomonascus ciferrii complex</taxon>
    </lineage>
</organism>
<dbReference type="AlphaFoldDB" id="A0A642V8W8"/>
<keyword evidence="3" id="KW-0862">Zinc</keyword>
<sequence length="142" mass="15951">MSSAEYQIQVSIKSASGSCNPNKTIQQVKQMVQEKDSTIETSNLIFEQKPLDDSKTLADYNITDNSDLYFATPTTDNKSEVSTNTRPQKKSRKRCSFKSCVSTPLRGVGDCGFCDGHFCSKHRLLEQHDCIGLHNCKQQLHE</sequence>
<keyword evidence="1" id="KW-0479">Metal-binding</keyword>
<feature type="domain" description="Ubiquitin-like" evidence="5">
    <location>
        <begin position="8"/>
        <end position="70"/>
    </location>
</feature>
<evidence type="ECO:0000256" key="1">
    <source>
        <dbReference type="ARBA" id="ARBA00022723"/>
    </source>
</evidence>
<name>A0A642V8W8_9ASCO</name>
<comment type="caution">
    <text evidence="7">The sequence shown here is derived from an EMBL/GenBank/DDBJ whole genome shotgun (WGS) entry which is preliminary data.</text>
</comment>
<dbReference type="OrthoDB" id="428577at2759"/>
<dbReference type="PROSITE" id="PS51039">
    <property type="entry name" value="ZF_AN1"/>
    <property type="match status" value="1"/>
</dbReference>
<dbReference type="SUPFAM" id="SSF54236">
    <property type="entry name" value="Ubiquitin-like"/>
    <property type="match status" value="1"/>
</dbReference>
<dbReference type="Pfam" id="PF00240">
    <property type="entry name" value="ubiquitin"/>
    <property type="match status" value="1"/>
</dbReference>
<protein>
    <submittedName>
        <fullName evidence="7">Uncharacterized protein</fullName>
    </submittedName>
</protein>
<dbReference type="Pfam" id="PF01428">
    <property type="entry name" value="zf-AN1"/>
    <property type="match status" value="1"/>
</dbReference>
<reference evidence="7" key="1">
    <citation type="journal article" date="2019" name="G3 (Bethesda)">
        <title>Genome Assemblies of Two Rare Opportunistic Yeast Pathogens: Diutina rugosa (syn. Candida rugosa) and Trichomonascus ciferrii (syn. Candida ciferrii).</title>
        <authorList>
            <person name="Mixao V."/>
            <person name="Saus E."/>
            <person name="Hansen A.P."/>
            <person name="Lass-Florl C."/>
            <person name="Gabaldon T."/>
        </authorList>
    </citation>
    <scope>NUCLEOTIDE SEQUENCE</scope>
    <source>
        <strain evidence="7">CBS 4856</strain>
    </source>
</reference>
<keyword evidence="2 4" id="KW-0863">Zinc-finger</keyword>
<dbReference type="EMBL" id="SWFS01000149">
    <property type="protein sequence ID" value="KAA8915712.1"/>
    <property type="molecule type" value="Genomic_DNA"/>
</dbReference>
<evidence type="ECO:0000259" key="6">
    <source>
        <dbReference type="PROSITE" id="PS51039"/>
    </source>
</evidence>